<dbReference type="AlphaFoldDB" id="A0A7Z0S0K3"/>
<reference evidence="6 7" key="1">
    <citation type="journal article" date="2003" name="Extremophiles">
        <title>Halomonas glaciei sp. nov. isolated from fast ice of Adelie Land, Antarctica.</title>
        <authorList>
            <person name="Reddy G.S."/>
            <person name="Raghavan P.U."/>
            <person name="Sarita N.B."/>
            <person name="Prakash J.S."/>
            <person name="Nagesh N."/>
            <person name="Delille D."/>
            <person name="Shivaji S."/>
        </authorList>
    </citation>
    <scope>NUCLEOTIDE SEQUENCE [LARGE SCALE GENOMIC DNA]</scope>
    <source>
        <strain evidence="6 7">DD39</strain>
    </source>
</reference>
<name>A0A7Z0S0K3_9GAMM</name>
<keyword evidence="3 4" id="KW-0408">Iron</keyword>
<dbReference type="Pfam" id="PF00034">
    <property type="entry name" value="Cytochrom_C"/>
    <property type="match status" value="1"/>
</dbReference>
<evidence type="ECO:0000256" key="2">
    <source>
        <dbReference type="ARBA" id="ARBA00022723"/>
    </source>
</evidence>
<organism evidence="6 7">
    <name type="scientific">Vreelandella glaciei</name>
    <dbReference type="NCBI Taxonomy" id="186761"/>
    <lineage>
        <taxon>Bacteria</taxon>
        <taxon>Pseudomonadati</taxon>
        <taxon>Pseudomonadota</taxon>
        <taxon>Gammaproteobacteria</taxon>
        <taxon>Oceanospirillales</taxon>
        <taxon>Halomonadaceae</taxon>
        <taxon>Vreelandella</taxon>
    </lineage>
</organism>
<dbReference type="GO" id="GO:0009055">
    <property type="term" value="F:electron transfer activity"/>
    <property type="evidence" value="ECO:0007669"/>
    <property type="project" value="InterPro"/>
</dbReference>
<evidence type="ECO:0000313" key="7">
    <source>
        <dbReference type="Proteomes" id="UP000526892"/>
    </source>
</evidence>
<keyword evidence="2 4" id="KW-0479">Metal-binding</keyword>
<proteinExistence type="predicted"/>
<dbReference type="RefSeq" id="WP_052703728.1">
    <property type="nucleotide sequence ID" value="NZ_JACCDE010000067.1"/>
</dbReference>
<dbReference type="InterPro" id="IPR009056">
    <property type="entry name" value="Cyt_c-like_dom"/>
</dbReference>
<comment type="caution">
    <text evidence="6">The sequence shown here is derived from an EMBL/GenBank/DDBJ whole genome shotgun (WGS) entry which is preliminary data.</text>
</comment>
<evidence type="ECO:0000256" key="3">
    <source>
        <dbReference type="ARBA" id="ARBA00023004"/>
    </source>
</evidence>
<dbReference type="Proteomes" id="UP000526892">
    <property type="component" value="Unassembled WGS sequence"/>
</dbReference>
<dbReference type="EMBL" id="JACCDE010000067">
    <property type="protein sequence ID" value="NYS80536.1"/>
    <property type="molecule type" value="Genomic_DNA"/>
</dbReference>
<dbReference type="InterPro" id="IPR036909">
    <property type="entry name" value="Cyt_c-like_dom_sf"/>
</dbReference>
<accession>A0A7Z0S0K3</accession>
<feature type="domain" description="Cytochrome c" evidence="5">
    <location>
        <begin position="36"/>
        <end position="127"/>
    </location>
</feature>
<evidence type="ECO:0000256" key="4">
    <source>
        <dbReference type="PROSITE-ProRule" id="PRU00433"/>
    </source>
</evidence>
<dbReference type="GO" id="GO:0046872">
    <property type="term" value="F:metal ion binding"/>
    <property type="evidence" value="ECO:0007669"/>
    <property type="project" value="UniProtKB-KW"/>
</dbReference>
<evidence type="ECO:0000313" key="6">
    <source>
        <dbReference type="EMBL" id="NYS80536.1"/>
    </source>
</evidence>
<dbReference type="Gene3D" id="1.10.760.10">
    <property type="entry name" value="Cytochrome c-like domain"/>
    <property type="match status" value="1"/>
</dbReference>
<gene>
    <name evidence="6" type="ORF">HZS80_23060</name>
</gene>
<keyword evidence="1 4" id="KW-0349">Heme</keyword>
<dbReference type="PROSITE" id="PS51007">
    <property type="entry name" value="CYTC"/>
    <property type="match status" value="1"/>
</dbReference>
<evidence type="ECO:0000259" key="5">
    <source>
        <dbReference type="PROSITE" id="PS51007"/>
    </source>
</evidence>
<sequence length="128" mass="14106">MAQHWLPLLSCITMDAAGPRVNRGNKRWLAIGVKFPNAERGRLAMYGYACIACHRIPGLVGPQADVGPPLAGMGERRYIAGVLSNNNDNRVRWLRHPTQVGPLTAMPDLEVTEQDARDIAAYLETLTE</sequence>
<evidence type="ECO:0000256" key="1">
    <source>
        <dbReference type="ARBA" id="ARBA00022617"/>
    </source>
</evidence>
<protein>
    <submittedName>
        <fullName evidence="6">C-type cytochrome</fullName>
    </submittedName>
</protein>
<dbReference type="SUPFAM" id="SSF46626">
    <property type="entry name" value="Cytochrome c"/>
    <property type="match status" value="1"/>
</dbReference>
<keyword evidence="7" id="KW-1185">Reference proteome</keyword>
<dbReference type="GO" id="GO:0020037">
    <property type="term" value="F:heme binding"/>
    <property type="evidence" value="ECO:0007669"/>
    <property type="project" value="InterPro"/>
</dbReference>